<comment type="caution">
    <text evidence="1">The sequence shown here is derived from an EMBL/GenBank/DDBJ whole genome shotgun (WGS) entry which is preliminary data.</text>
</comment>
<evidence type="ECO:0000313" key="1">
    <source>
        <dbReference type="EMBL" id="ORC32626.1"/>
    </source>
</evidence>
<accession>A0A1Y1RUC3</accession>
<name>A0A1Y1RUC3_9SPIO</name>
<evidence type="ECO:0000313" key="2">
    <source>
        <dbReference type="Proteomes" id="UP000192343"/>
    </source>
</evidence>
<dbReference type="EMBL" id="MWQY01000022">
    <property type="protein sequence ID" value="ORC32626.1"/>
    <property type="molecule type" value="Genomic_DNA"/>
</dbReference>
<sequence>MLLDQDSDEDRGMDSQEQVHALKSVLHKLDTIAKRTGADEPLLRMAALLGDFDELKEIEPSRRQQEKQNLDWEHLEDLPEFREVLDEMFKDGYLLTFLKETNLPKPVYSWLKELRLADRIRFYLEAEVTDDTVRLLEGFNDELPEPLVFSVLSLVIPNLNQTPIQIAPKSADREAEDQPIEIFLRIWVMFHWYPEQLQDFINKLEISQLITLLETVFAVRRNSSGETKFQSRYENYPAIAQTLEAILALATKDPYVVKMIEQTIIEESAKKGLKDQEKLFGFLFSESQVHPEDQIMPLGEEDTDYDEMVETLAGIFLSGDVKPALKEWVNRANSKPGAPFLNRQFSRDVLGLMLDETLGTDNPVISLLWLWIAGTRWQMDDPDVDEWLWKLIEFAGDDPLLVRRVLTLGNDNWGDSALLDMWIAYVTKEWIQALSEADEKSTDDVALFANNFVLSQEFRQFINVFSASSDILVPRNPAELTSFSRLTVPCLISAALGNTQSREHIQNSTDMWGHIFLVAIELENPDPESIWAKFEYDNRIIDVPYAIWNDLGLPEERVLISSLLSFVQRYVPDVMMGVSLWQAYVAGTKFDQHDQVAIKDVLDRLQKESIDESLKFSIEVCLAAEAIRIEEGLLPGDPEDIQQLAEQSLELLRSLRGKFRDPDVAPDTELYLATSAAIVGGSILGWWKVLKPLLLTFRSLPALSVGNNLLHLDRSEVPLSVIPDAIDHILRLISKPDDLRDVRRSMTLYLLDKLKPIKGNPESRMLNTPLHDFEGFDPSRMEPDPVWRTAYLRALDDLAVKQTGKGHSIDPVLRKVSEEDLSPMVQEVAVEVRRGLQNLRTGWGPGSHRRHLFQAWWWIRQAHRISFNAEIDEVEANRVRNTEFR</sequence>
<dbReference type="STRING" id="1963862.B4O97_16310"/>
<reference evidence="1 2" key="1">
    <citation type="submission" date="2017-03" db="EMBL/GenBank/DDBJ databases">
        <title>Draft Genome sequence of Marispirochaeta sp. strain JC444.</title>
        <authorList>
            <person name="Shivani Y."/>
            <person name="Subhash Y."/>
            <person name="Sasikala C."/>
            <person name="Ramana C."/>
        </authorList>
    </citation>
    <scope>NUCLEOTIDE SEQUENCE [LARGE SCALE GENOMIC DNA]</scope>
    <source>
        <strain evidence="1 2">JC444</strain>
    </source>
</reference>
<dbReference type="Proteomes" id="UP000192343">
    <property type="component" value="Unassembled WGS sequence"/>
</dbReference>
<organism evidence="1 2">
    <name type="scientific">Marispirochaeta aestuarii</name>
    <dbReference type="NCBI Taxonomy" id="1963862"/>
    <lineage>
        <taxon>Bacteria</taxon>
        <taxon>Pseudomonadati</taxon>
        <taxon>Spirochaetota</taxon>
        <taxon>Spirochaetia</taxon>
        <taxon>Spirochaetales</taxon>
        <taxon>Spirochaetaceae</taxon>
        <taxon>Marispirochaeta</taxon>
    </lineage>
</organism>
<keyword evidence="2" id="KW-1185">Reference proteome</keyword>
<dbReference type="AlphaFoldDB" id="A0A1Y1RUC3"/>
<gene>
    <name evidence="1" type="ORF">B4O97_16310</name>
</gene>
<protein>
    <submittedName>
        <fullName evidence="1">Uncharacterized protein</fullName>
    </submittedName>
</protein>
<proteinExistence type="predicted"/>